<dbReference type="PROSITE" id="PS51898">
    <property type="entry name" value="TYR_RECOMBINASE"/>
    <property type="match status" value="1"/>
</dbReference>
<proteinExistence type="predicted"/>
<dbReference type="Proteomes" id="UP000075604">
    <property type="component" value="Unassembled WGS sequence"/>
</dbReference>
<dbReference type="Gene3D" id="1.10.443.10">
    <property type="entry name" value="Intergrase catalytic core"/>
    <property type="match status" value="1"/>
</dbReference>
<dbReference type="GO" id="GO:0006310">
    <property type="term" value="P:DNA recombination"/>
    <property type="evidence" value="ECO:0007669"/>
    <property type="project" value="UniProtKB-KW"/>
</dbReference>
<evidence type="ECO:0000313" key="3">
    <source>
        <dbReference type="EMBL" id="KYF56949.1"/>
    </source>
</evidence>
<evidence type="ECO:0000256" key="1">
    <source>
        <dbReference type="ARBA" id="ARBA00023172"/>
    </source>
</evidence>
<evidence type="ECO:0000259" key="2">
    <source>
        <dbReference type="PROSITE" id="PS51898"/>
    </source>
</evidence>
<dbReference type="GO" id="GO:0003677">
    <property type="term" value="F:DNA binding"/>
    <property type="evidence" value="ECO:0007669"/>
    <property type="project" value="InterPro"/>
</dbReference>
<keyword evidence="1" id="KW-0233">DNA recombination</keyword>
<evidence type="ECO:0000313" key="4">
    <source>
        <dbReference type="Proteomes" id="UP000075604"/>
    </source>
</evidence>
<organism evidence="3 4">
    <name type="scientific">Sorangium cellulosum</name>
    <name type="common">Polyangium cellulosum</name>
    <dbReference type="NCBI Taxonomy" id="56"/>
    <lineage>
        <taxon>Bacteria</taxon>
        <taxon>Pseudomonadati</taxon>
        <taxon>Myxococcota</taxon>
        <taxon>Polyangia</taxon>
        <taxon>Polyangiales</taxon>
        <taxon>Polyangiaceae</taxon>
        <taxon>Sorangium</taxon>
    </lineage>
</organism>
<accession>A0A150PMJ7</accession>
<protein>
    <recommendedName>
        <fullName evidence="2">Tyr recombinase domain-containing protein</fullName>
    </recommendedName>
</protein>
<dbReference type="InterPro" id="IPR002104">
    <property type="entry name" value="Integrase_catalytic"/>
</dbReference>
<feature type="domain" description="Tyr recombinase" evidence="2">
    <location>
        <begin position="38"/>
        <end position="183"/>
    </location>
</feature>
<gene>
    <name evidence="3" type="ORF">BE04_39540</name>
</gene>
<dbReference type="EMBL" id="JELX01001973">
    <property type="protein sequence ID" value="KYF56949.1"/>
    <property type="molecule type" value="Genomic_DNA"/>
</dbReference>
<reference evidence="3 4" key="1">
    <citation type="submission" date="2014-02" db="EMBL/GenBank/DDBJ databases">
        <title>The small core and large imbalanced accessory genome model reveals a collaborative survival strategy of Sorangium cellulosum strains in nature.</title>
        <authorList>
            <person name="Han K."/>
            <person name="Peng R."/>
            <person name="Blom J."/>
            <person name="Li Y.-Z."/>
        </authorList>
    </citation>
    <scope>NUCLEOTIDE SEQUENCE [LARGE SCALE GENOMIC DNA]</scope>
    <source>
        <strain evidence="3 4">So0157-18</strain>
    </source>
</reference>
<dbReference type="InterPro" id="IPR011010">
    <property type="entry name" value="DNA_brk_join_enz"/>
</dbReference>
<comment type="caution">
    <text evidence="3">The sequence shown here is derived from an EMBL/GenBank/DDBJ whole genome shotgun (WGS) entry which is preliminary data.</text>
</comment>
<dbReference type="Pfam" id="PF00589">
    <property type="entry name" value="Phage_integrase"/>
    <property type="match status" value="1"/>
</dbReference>
<dbReference type="InterPro" id="IPR013762">
    <property type="entry name" value="Integrase-like_cat_sf"/>
</dbReference>
<dbReference type="GO" id="GO:0015074">
    <property type="term" value="P:DNA integration"/>
    <property type="evidence" value="ECO:0007669"/>
    <property type="project" value="InterPro"/>
</dbReference>
<dbReference type="AlphaFoldDB" id="A0A150PMJ7"/>
<sequence length="183" mass="19783">MEMSVESTGIVHGVVSLICSAASVVASARSGGWTCVQRSGSILTPQAPYSSAGSSCGSAATRNARLLASTGIPLCWRVLWGLLNREGPRVREAARLQVQDVDLDRGALRLEKNKRNDPRAWALSPGVAPALRAWLALRGNPVPSAPLFVNEDGDRFSLEHAAERFRAHLQRRPDRAPEPDRDP</sequence>
<dbReference type="SUPFAM" id="SSF56349">
    <property type="entry name" value="DNA breaking-rejoining enzymes"/>
    <property type="match status" value="1"/>
</dbReference>
<name>A0A150PMJ7_SORCE</name>